<reference evidence="5" key="1">
    <citation type="journal article" date="2019" name="Int. J. Syst. Evol. Microbiol.">
        <title>The Global Catalogue of Microorganisms (GCM) 10K type strain sequencing project: providing services to taxonomists for standard genome sequencing and annotation.</title>
        <authorList>
            <consortium name="The Broad Institute Genomics Platform"/>
            <consortium name="The Broad Institute Genome Sequencing Center for Infectious Disease"/>
            <person name="Wu L."/>
            <person name="Ma J."/>
        </authorList>
    </citation>
    <scope>NUCLEOTIDE SEQUENCE [LARGE SCALE GENOMIC DNA]</scope>
    <source>
        <strain evidence="5">CCUG 57263</strain>
    </source>
</reference>
<proteinExistence type="predicted"/>
<dbReference type="InterPro" id="IPR029050">
    <property type="entry name" value="Immunoprotect_excell_Ig-like"/>
</dbReference>
<dbReference type="EMBL" id="JBHTIU010000076">
    <property type="protein sequence ID" value="MFD0871274.1"/>
    <property type="molecule type" value="Genomic_DNA"/>
</dbReference>
<organism evidence="4 5">
    <name type="scientific">Paenibacillus residui</name>
    <dbReference type="NCBI Taxonomy" id="629724"/>
    <lineage>
        <taxon>Bacteria</taxon>
        <taxon>Bacillati</taxon>
        <taxon>Bacillota</taxon>
        <taxon>Bacilli</taxon>
        <taxon>Bacillales</taxon>
        <taxon>Paenibacillaceae</taxon>
        <taxon>Paenibacillus</taxon>
    </lineage>
</organism>
<keyword evidence="1 2" id="KW-0732">Signal</keyword>
<dbReference type="SUPFAM" id="SSF55383">
    <property type="entry name" value="Copper amine oxidase, domain N"/>
    <property type="match status" value="1"/>
</dbReference>
<evidence type="ECO:0000256" key="2">
    <source>
        <dbReference type="SAM" id="SignalP"/>
    </source>
</evidence>
<feature type="signal peptide" evidence="2">
    <location>
        <begin position="1"/>
        <end position="25"/>
    </location>
</feature>
<evidence type="ECO:0000256" key="1">
    <source>
        <dbReference type="ARBA" id="ARBA00022729"/>
    </source>
</evidence>
<protein>
    <submittedName>
        <fullName evidence="4">Stalk domain-containing protein</fullName>
    </submittedName>
</protein>
<evidence type="ECO:0000313" key="5">
    <source>
        <dbReference type="Proteomes" id="UP001597120"/>
    </source>
</evidence>
<feature type="domain" description="Copper amine oxidase-like N-terminal" evidence="3">
    <location>
        <begin position="60"/>
        <end position="100"/>
    </location>
</feature>
<dbReference type="InterPro" id="IPR036582">
    <property type="entry name" value="Mao_N_sf"/>
</dbReference>
<dbReference type="InterPro" id="IPR012854">
    <property type="entry name" value="Cu_amine_oxidase-like_N"/>
</dbReference>
<evidence type="ECO:0000313" key="4">
    <source>
        <dbReference type="EMBL" id="MFD0871274.1"/>
    </source>
</evidence>
<gene>
    <name evidence="4" type="ORF">ACFQ03_19195</name>
</gene>
<dbReference type="Proteomes" id="UP001597120">
    <property type="component" value="Unassembled WGS sequence"/>
</dbReference>
<keyword evidence="5" id="KW-1185">Reference proteome</keyword>
<name>A0ABW3DFD8_9BACL</name>
<comment type="caution">
    <text evidence="4">The sequence shown here is derived from an EMBL/GenBank/DDBJ whole genome shotgun (WGS) entry which is preliminary data.</text>
</comment>
<dbReference type="Pfam" id="PF07833">
    <property type="entry name" value="Cu_amine_oxidN1"/>
    <property type="match status" value="1"/>
</dbReference>
<feature type="chain" id="PRO_5045536291" evidence="2">
    <location>
        <begin position="26"/>
        <end position="237"/>
    </location>
</feature>
<dbReference type="RefSeq" id="WP_379290227.1">
    <property type="nucleotide sequence ID" value="NZ_JBHTIU010000076.1"/>
</dbReference>
<sequence length="237" mass="26112">MRRKLMFTAMMSLVVAASMSIGAWAATSLEEVKASLNKGIQIELNGRSLQFKDEQGGTLYPITYDGNTYLPVRSVAESLGLSVAWDGEANKVLLNEGSSPSALKSFNVNETIVSGPMKMTITQITLDPAYRSTPYSKPVNAVVFKVEVENTSGETVNWSPHQGKLVLNTKEQIETGIYHSDPVGGEFRGEVLKKGNIVFRVESNLEEVTNLTYYISEPYNNQSDRVGDETSVEFELK</sequence>
<accession>A0ABW3DFD8</accession>
<evidence type="ECO:0000259" key="3">
    <source>
        <dbReference type="Pfam" id="PF07833"/>
    </source>
</evidence>
<dbReference type="Gene3D" id="2.60.40.1240">
    <property type="match status" value="1"/>
</dbReference>